<comment type="subunit">
    <text evidence="10">Forms a ring-shaped head-to-tail homodimer around DNA.</text>
</comment>
<evidence type="ECO:0000256" key="1">
    <source>
        <dbReference type="ARBA" id="ARBA00004496"/>
    </source>
</evidence>
<keyword evidence="8 10" id="KW-0239">DNA-directed DNA polymerase</keyword>
<evidence type="ECO:0000256" key="6">
    <source>
        <dbReference type="ARBA" id="ARBA00022695"/>
    </source>
</evidence>
<evidence type="ECO:0000256" key="3">
    <source>
        <dbReference type="ARBA" id="ARBA00021035"/>
    </source>
</evidence>
<dbReference type="Pfam" id="PF02768">
    <property type="entry name" value="DNA_pol3_beta_3"/>
    <property type="match status" value="1"/>
</dbReference>
<dbReference type="GO" id="GO:0006271">
    <property type="term" value="P:DNA strand elongation involved in DNA replication"/>
    <property type="evidence" value="ECO:0007669"/>
    <property type="project" value="TreeGrafter"/>
</dbReference>
<dbReference type="InterPro" id="IPR001001">
    <property type="entry name" value="DNA_polIII_beta"/>
</dbReference>
<dbReference type="Gene3D" id="3.10.150.10">
    <property type="entry name" value="DNA Polymerase III, subunit A, domain 2"/>
    <property type="match status" value="1"/>
</dbReference>
<dbReference type="GO" id="GO:0009360">
    <property type="term" value="C:DNA polymerase III complex"/>
    <property type="evidence" value="ECO:0007669"/>
    <property type="project" value="InterPro"/>
</dbReference>
<accession>A0A9D1NQP2</accession>
<keyword evidence="9" id="KW-0238">DNA-binding</keyword>
<proteinExistence type="inferred from homology"/>
<dbReference type="InterPro" id="IPR022634">
    <property type="entry name" value="DNA_polIII_beta_N"/>
</dbReference>
<sequence length="367" mass="40733">MKFICSRQDLSEALSSVSRAAADKSSIQALEGIKLSLEKNELTLIGYDLEIGIRTTIEVESEDSASFIVNSKLFLDIIRKMPSDRITFTMDESYAMKIQGGATEYSINLISASEYPSLPDFDSESSLTVPQPVLKAMINETIFAVSQSDIKPILKGELFEVTGGSLTMVAIDGFRLAIRQEPVMSECDLKFVVPARTLNEVSRMLKDDDSQLCKISVSKKQAVFDFSGFTVFSRLLEGEFHNYSGSIPKTAVTEVIIDRKELLSCLDRASLLVNEKIKSPVRCIFDNGCLKTFCKTQIGKISDEIKADITGPKMEIGFNCKYLSDPLKVIGEDSCRIMMNGGTLPMKIVPLEGERYTYLVLPVRLKD</sequence>
<protein>
    <recommendedName>
        <fullName evidence="3 10">Beta sliding clamp</fullName>
    </recommendedName>
</protein>
<evidence type="ECO:0000259" key="11">
    <source>
        <dbReference type="Pfam" id="PF00712"/>
    </source>
</evidence>
<dbReference type="GO" id="GO:0005737">
    <property type="term" value="C:cytoplasm"/>
    <property type="evidence" value="ECO:0007669"/>
    <property type="project" value="UniProtKB-SubCell"/>
</dbReference>
<evidence type="ECO:0000259" key="13">
    <source>
        <dbReference type="Pfam" id="PF02768"/>
    </source>
</evidence>
<dbReference type="GO" id="GO:0008408">
    <property type="term" value="F:3'-5' exonuclease activity"/>
    <property type="evidence" value="ECO:0007669"/>
    <property type="project" value="InterPro"/>
</dbReference>
<evidence type="ECO:0000256" key="7">
    <source>
        <dbReference type="ARBA" id="ARBA00022705"/>
    </source>
</evidence>
<dbReference type="Gene3D" id="3.70.10.10">
    <property type="match status" value="1"/>
</dbReference>
<dbReference type="InterPro" id="IPR046938">
    <property type="entry name" value="DNA_clamp_sf"/>
</dbReference>
<keyword evidence="4 10" id="KW-0963">Cytoplasm</keyword>
<evidence type="ECO:0000256" key="2">
    <source>
        <dbReference type="ARBA" id="ARBA00010752"/>
    </source>
</evidence>
<evidence type="ECO:0000256" key="5">
    <source>
        <dbReference type="ARBA" id="ARBA00022679"/>
    </source>
</evidence>
<dbReference type="NCBIfam" id="TIGR00663">
    <property type="entry name" value="dnan"/>
    <property type="match status" value="1"/>
</dbReference>
<reference evidence="14" key="2">
    <citation type="journal article" date="2021" name="PeerJ">
        <title>Extensive microbial diversity within the chicken gut microbiome revealed by metagenomics and culture.</title>
        <authorList>
            <person name="Gilroy R."/>
            <person name="Ravi A."/>
            <person name="Getino M."/>
            <person name="Pursley I."/>
            <person name="Horton D.L."/>
            <person name="Alikhan N.F."/>
            <person name="Baker D."/>
            <person name="Gharbi K."/>
            <person name="Hall N."/>
            <person name="Watson M."/>
            <person name="Adriaenssens E.M."/>
            <person name="Foster-Nyarko E."/>
            <person name="Jarju S."/>
            <person name="Secka A."/>
            <person name="Antonio M."/>
            <person name="Oren A."/>
            <person name="Chaudhuri R.R."/>
            <person name="La Ragione R."/>
            <person name="Hildebrand F."/>
            <person name="Pallen M.J."/>
        </authorList>
    </citation>
    <scope>NUCLEOTIDE SEQUENCE</scope>
    <source>
        <strain evidence="14">1370</strain>
    </source>
</reference>
<comment type="caution">
    <text evidence="14">The sequence shown here is derived from an EMBL/GenBank/DDBJ whole genome shotgun (WGS) entry which is preliminary data.</text>
</comment>
<keyword evidence="7 10" id="KW-0235">DNA replication</keyword>
<comment type="function">
    <text evidence="10">Confers DNA tethering and processivity to DNA polymerases and other proteins. Acts as a clamp, forming a ring around DNA (a reaction catalyzed by the clamp-loading complex) which diffuses in an ATP-independent manner freely and bidirectionally along dsDNA. Initially characterized for its ability to contact the catalytic subunit of DNA polymerase III (Pol III), a complex, multichain enzyme responsible for most of the replicative synthesis in bacteria; Pol III exhibits 3'-5' exonuclease proofreading activity. The beta chain is required for initiation of replication as well as for processivity of DNA replication.</text>
</comment>
<dbReference type="CDD" id="cd00140">
    <property type="entry name" value="beta_clamp"/>
    <property type="match status" value="1"/>
</dbReference>
<evidence type="ECO:0000313" key="15">
    <source>
        <dbReference type="Proteomes" id="UP000823960"/>
    </source>
</evidence>
<comment type="subcellular location">
    <subcellularLocation>
        <location evidence="1 10">Cytoplasm</location>
    </subcellularLocation>
</comment>
<dbReference type="PANTHER" id="PTHR30478:SF0">
    <property type="entry name" value="BETA SLIDING CLAMP"/>
    <property type="match status" value="1"/>
</dbReference>
<feature type="domain" description="DNA polymerase III beta sliding clamp central" evidence="12">
    <location>
        <begin position="129"/>
        <end position="240"/>
    </location>
</feature>
<dbReference type="PIRSF" id="PIRSF000804">
    <property type="entry name" value="DNA_pol_III_b"/>
    <property type="match status" value="1"/>
</dbReference>
<dbReference type="SUPFAM" id="SSF55979">
    <property type="entry name" value="DNA clamp"/>
    <property type="match status" value="3"/>
</dbReference>
<dbReference type="Pfam" id="PF02767">
    <property type="entry name" value="DNA_pol3_beta_2"/>
    <property type="match status" value="1"/>
</dbReference>
<evidence type="ECO:0000259" key="12">
    <source>
        <dbReference type="Pfam" id="PF02767"/>
    </source>
</evidence>
<organism evidence="14 15">
    <name type="scientific">Candidatus Faeciplasma avium</name>
    <dbReference type="NCBI Taxonomy" id="2840798"/>
    <lineage>
        <taxon>Bacteria</taxon>
        <taxon>Bacillati</taxon>
        <taxon>Bacillota</taxon>
        <taxon>Clostridia</taxon>
        <taxon>Eubacteriales</taxon>
        <taxon>Oscillospiraceae</taxon>
        <taxon>Oscillospiraceae incertae sedis</taxon>
        <taxon>Candidatus Faeciplasma</taxon>
    </lineage>
</organism>
<name>A0A9D1NQP2_9FIRM</name>
<keyword evidence="5 10" id="KW-0808">Transferase</keyword>
<feature type="domain" description="DNA polymerase III beta sliding clamp N-terminal" evidence="11">
    <location>
        <begin position="1"/>
        <end position="119"/>
    </location>
</feature>
<dbReference type="AlphaFoldDB" id="A0A9D1NQP2"/>
<dbReference type="EMBL" id="DVOL01000045">
    <property type="protein sequence ID" value="HIV10747.1"/>
    <property type="molecule type" value="Genomic_DNA"/>
</dbReference>
<evidence type="ECO:0000256" key="10">
    <source>
        <dbReference type="PIRNR" id="PIRNR000804"/>
    </source>
</evidence>
<dbReference type="InterPro" id="IPR022635">
    <property type="entry name" value="DNA_polIII_beta_C"/>
</dbReference>
<dbReference type="Proteomes" id="UP000823960">
    <property type="component" value="Unassembled WGS sequence"/>
</dbReference>
<evidence type="ECO:0000256" key="4">
    <source>
        <dbReference type="ARBA" id="ARBA00022490"/>
    </source>
</evidence>
<dbReference type="SMART" id="SM00480">
    <property type="entry name" value="POL3Bc"/>
    <property type="match status" value="1"/>
</dbReference>
<dbReference type="GO" id="GO:0003887">
    <property type="term" value="F:DNA-directed DNA polymerase activity"/>
    <property type="evidence" value="ECO:0007669"/>
    <property type="project" value="UniProtKB-UniRule"/>
</dbReference>
<dbReference type="GO" id="GO:0003677">
    <property type="term" value="F:DNA binding"/>
    <property type="evidence" value="ECO:0007669"/>
    <property type="project" value="UniProtKB-UniRule"/>
</dbReference>
<dbReference type="InterPro" id="IPR022637">
    <property type="entry name" value="DNA_polIII_beta_cen"/>
</dbReference>
<dbReference type="Pfam" id="PF00712">
    <property type="entry name" value="DNA_pol3_beta"/>
    <property type="match status" value="1"/>
</dbReference>
<evidence type="ECO:0000256" key="8">
    <source>
        <dbReference type="ARBA" id="ARBA00022932"/>
    </source>
</evidence>
<feature type="domain" description="DNA polymerase III beta sliding clamp C-terminal" evidence="13">
    <location>
        <begin position="247"/>
        <end position="364"/>
    </location>
</feature>
<reference evidence="14" key="1">
    <citation type="submission" date="2020-10" db="EMBL/GenBank/DDBJ databases">
        <authorList>
            <person name="Gilroy R."/>
        </authorList>
    </citation>
    <scope>NUCLEOTIDE SEQUENCE</scope>
    <source>
        <strain evidence="14">1370</strain>
    </source>
</reference>
<evidence type="ECO:0000256" key="9">
    <source>
        <dbReference type="ARBA" id="ARBA00023125"/>
    </source>
</evidence>
<keyword evidence="6 10" id="KW-0548">Nucleotidyltransferase</keyword>
<dbReference type="PANTHER" id="PTHR30478">
    <property type="entry name" value="DNA POLYMERASE III SUBUNIT BETA"/>
    <property type="match status" value="1"/>
</dbReference>
<gene>
    <name evidence="14" type="primary">dnaN</name>
    <name evidence="14" type="ORF">IAD28_03505</name>
</gene>
<comment type="similarity">
    <text evidence="2 10">Belongs to the beta sliding clamp family.</text>
</comment>
<evidence type="ECO:0000313" key="14">
    <source>
        <dbReference type="EMBL" id="HIV10747.1"/>
    </source>
</evidence>